<dbReference type="InterPro" id="IPR035985">
    <property type="entry name" value="Ubiquitin-activating_enz"/>
</dbReference>
<dbReference type="RefSeq" id="WP_106350566.1">
    <property type="nucleotide sequence ID" value="NZ_PVUE01000020.1"/>
</dbReference>
<dbReference type="GO" id="GO:0008146">
    <property type="term" value="F:sulfotransferase activity"/>
    <property type="evidence" value="ECO:0007669"/>
    <property type="project" value="TreeGrafter"/>
</dbReference>
<dbReference type="CDD" id="cd00757">
    <property type="entry name" value="ThiF_MoeB_HesA_family"/>
    <property type="match status" value="1"/>
</dbReference>
<organism evidence="5 6">
    <name type="scientific">Antricoccus suffuscus</name>
    <dbReference type="NCBI Taxonomy" id="1629062"/>
    <lineage>
        <taxon>Bacteria</taxon>
        <taxon>Bacillati</taxon>
        <taxon>Actinomycetota</taxon>
        <taxon>Actinomycetes</taxon>
        <taxon>Geodermatophilales</taxon>
        <taxon>Antricoccaceae</taxon>
        <taxon>Antricoccus</taxon>
    </lineage>
</organism>
<dbReference type="GO" id="GO:0016779">
    <property type="term" value="F:nucleotidyltransferase activity"/>
    <property type="evidence" value="ECO:0007669"/>
    <property type="project" value="UniProtKB-KW"/>
</dbReference>
<dbReference type="SMART" id="SM00450">
    <property type="entry name" value="RHOD"/>
    <property type="match status" value="1"/>
</dbReference>
<dbReference type="GO" id="GO:0005524">
    <property type="term" value="F:ATP binding"/>
    <property type="evidence" value="ECO:0007669"/>
    <property type="project" value="UniProtKB-KW"/>
</dbReference>
<dbReference type="Pfam" id="PF00581">
    <property type="entry name" value="Rhodanese"/>
    <property type="match status" value="1"/>
</dbReference>
<dbReference type="OrthoDB" id="9804286at2"/>
<dbReference type="EMBL" id="PVUE01000020">
    <property type="protein sequence ID" value="PRZ38555.1"/>
    <property type="molecule type" value="Genomic_DNA"/>
</dbReference>
<keyword evidence="3" id="KW-0067">ATP-binding</keyword>
<protein>
    <submittedName>
        <fullName evidence="5">Adenylyltransferase/sulfurtransferase</fullName>
    </submittedName>
</protein>
<dbReference type="GO" id="GO:0008641">
    <property type="term" value="F:ubiquitin-like modifier activating enzyme activity"/>
    <property type="evidence" value="ECO:0007669"/>
    <property type="project" value="InterPro"/>
</dbReference>
<sequence length="384" mass="40945">MSIGPIVDVGAELTAEQSLRYSRHLSLSEIGPDGQRRIANARVLCIGAGGLGAPALLYFAAAGVGTIGIVEYDDVDATNLQRQVIHGVADVGRSKAQSARDSILEINPDARVRLHEVRMDHTNAQQIFADYDLVLDGTDNFATRYLVNDACVLAGKPYVWGSILGFRGQLSVFWDAAPGGGRNYRDLFPTPPPPGSVPSCSEAGVLGAICGTMGSLMAVEALKLITGVGDVLLGRVLTFDAMTMAFRTLEFGKNSAAEAITSLRDYDEYCGVPATAQNDAITPTQLHELLHDETGLLLLDVREPFEAQIVQIPGSTLIPHTALLDGTRTVPAAKDDPIVVYCKSGGRSAKVADYLREHGFTHVDDLAGGVLAWVDDIEPAGQKY</sequence>
<keyword evidence="5" id="KW-0548">Nucleotidyltransferase</keyword>
<keyword evidence="1 5" id="KW-0808">Transferase</keyword>
<keyword evidence="6" id="KW-1185">Reference proteome</keyword>
<dbReference type="GO" id="GO:0005829">
    <property type="term" value="C:cytosol"/>
    <property type="evidence" value="ECO:0007669"/>
    <property type="project" value="TreeGrafter"/>
</dbReference>
<dbReference type="PROSITE" id="PS50206">
    <property type="entry name" value="RHODANESE_3"/>
    <property type="match status" value="1"/>
</dbReference>
<accession>A0A2T0ZQG0</accession>
<dbReference type="FunFam" id="3.40.50.720:FF:000033">
    <property type="entry name" value="Adenylyltransferase and sulfurtransferase MOCS3"/>
    <property type="match status" value="1"/>
</dbReference>
<evidence type="ECO:0000313" key="5">
    <source>
        <dbReference type="EMBL" id="PRZ38555.1"/>
    </source>
</evidence>
<gene>
    <name evidence="5" type="ORF">CLV47_12022</name>
</gene>
<dbReference type="GO" id="GO:0004792">
    <property type="term" value="F:thiosulfate-cyanide sulfurtransferase activity"/>
    <property type="evidence" value="ECO:0007669"/>
    <property type="project" value="TreeGrafter"/>
</dbReference>
<dbReference type="AlphaFoldDB" id="A0A2T0ZQG0"/>
<keyword evidence="2" id="KW-0547">Nucleotide-binding</keyword>
<proteinExistence type="predicted"/>
<dbReference type="InterPro" id="IPR045886">
    <property type="entry name" value="ThiF/MoeB/HesA"/>
</dbReference>
<dbReference type="CDD" id="cd00158">
    <property type="entry name" value="RHOD"/>
    <property type="match status" value="1"/>
</dbReference>
<dbReference type="InterPro" id="IPR001763">
    <property type="entry name" value="Rhodanese-like_dom"/>
</dbReference>
<name>A0A2T0ZQG0_9ACTN</name>
<dbReference type="Gene3D" id="3.40.250.10">
    <property type="entry name" value="Rhodanese-like domain"/>
    <property type="match status" value="1"/>
</dbReference>
<reference evidence="5 6" key="1">
    <citation type="submission" date="2018-03" db="EMBL/GenBank/DDBJ databases">
        <title>Genomic Encyclopedia of Archaeal and Bacterial Type Strains, Phase II (KMG-II): from individual species to whole genera.</title>
        <authorList>
            <person name="Goeker M."/>
        </authorList>
    </citation>
    <scope>NUCLEOTIDE SEQUENCE [LARGE SCALE GENOMIC DNA]</scope>
    <source>
        <strain evidence="5 6">DSM 100065</strain>
    </source>
</reference>
<dbReference type="Gene3D" id="3.40.50.720">
    <property type="entry name" value="NAD(P)-binding Rossmann-like Domain"/>
    <property type="match status" value="1"/>
</dbReference>
<dbReference type="SUPFAM" id="SSF69572">
    <property type="entry name" value="Activating enzymes of the ubiquitin-like proteins"/>
    <property type="match status" value="1"/>
</dbReference>
<dbReference type="PANTHER" id="PTHR10953">
    <property type="entry name" value="UBIQUITIN-ACTIVATING ENZYME E1"/>
    <property type="match status" value="1"/>
</dbReference>
<dbReference type="InterPro" id="IPR036873">
    <property type="entry name" value="Rhodanese-like_dom_sf"/>
</dbReference>
<comment type="caution">
    <text evidence="5">The sequence shown here is derived from an EMBL/GenBank/DDBJ whole genome shotgun (WGS) entry which is preliminary data.</text>
</comment>
<dbReference type="Pfam" id="PF00899">
    <property type="entry name" value="ThiF"/>
    <property type="match status" value="1"/>
</dbReference>
<evidence type="ECO:0000313" key="6">
    <source>
        <dbReference type="Proteomes" id="UP000237752"/>
    </source>
</evidence>
<evidence type="ECO:0000259" key="4">
    <source>
        <dbReference type="PROSITE" id="PS50206"/>
    </source>
</evidence>
<feature type="domain" description="Rhodanese" evidence="4">
    <location>
        <begin position="292"/>
        <end position="382"/>
    </location>
</feature>
<dbReference type="Proteomes" id="UP000237752">
    <property type="component" value="Unassembled WGS sequence"/>
</dbReference>
<evidence type="ECO:0000256" key="1">
    <source>
        <dbReference type="ARBA" id="ARBA00022679"/>
    </source>
</evidence>
<evidence type="ECO:0000256" key="2">
    <source>
        <dbReference type="ARBA" id="ARBA00022741"/>
    </source>
</evidence>
<dbReference type="PANTHER" id="PTHR10953:SF102">
    <property type="entry name" value="ADENYLYLTRANSFERASE AND SULFURTRANSFERASE MOCS3"/>
    <property type="match status" value="1"/>
</dbReference>
<evidence type="ECO:0000256" key="3">
    <source>
        <dbReference type="ARBA" id="ARBA00022840"/>
    </source>
</evidence>
<dbReference type="InterPro" id="IPR000594">
    <property type="entry name" value="ThiF_NAD_FAD-bd"/>
</dbReference>